<gene>
    <name evidence="1" type="ORF">WN51_09724</name>
</gene>
<sequence>MQLAMCLFFRYKTNLVTICIVKCRPTRVKIFPMRNDHRLFNTIHSSMHIRTEVKNLKKKRNNFFRKNPDYSLAKIVLSIEKLIANKSLMKAMNQPATEIARI</sequence>
<evidence type="ECO:0000313" key="1">
    <source>
        <dbReference type="EMBL" id="KOX77402.1"/>
    </source>
</evidence>
<organism evidence="1 2">
    <name type="scientific">Melipona quadrifasciata</name>
    <dbReference type="NCBI Taxonomy" id="166423"/>
    <lineage>
        <taxon>Eukaryota</taxon>
        <taxon>Metazoa</taxon>
        <taxon>Ecdysozoa</taxon>
        <taxon>Arthropoda</taxon>
        <taxon>Hexapoda</taxon>
        <taxon>Insecta</taxon>
        <taxon>Pterygota</taxon>
        <taxon>Neoptera</taxon>
        <taxon>Endopterygota</taxon>
        <taxon>Hymenoptera</taxon>
        <taxon>Apocrita</taxon>
        <taxon>Aculeata</taxon>
        <taxon>Apoidea</taxon>
        <taxon>Anthophila</taxon>
        <taxon>Apidae</taxon>
        <taxon>Melipona</taxon>
    </lineage>
</organism>
<dbReference type="AlphaFoldDB" id="A0A0N0U6C2"/>
<keyword evidence="2" id="KW-1185">Reference proteome</keyword>
<protein>
    <submittedName>
        <fullName evidence="1">Uncharacterized protein</fullName>
    </submittedName>
</protein>
<dbReference type="EMBL" id="KQ435732">
    <property type="protein sequence ID" value="KOX77402.1"/>
    <property type="molecule type" value="Genomic_DNA"/>
</dbReference>
<dbReference type="Proteomes" id="UP000053105">
    <property type="component" value="Unassembled WGS sequence"/>
</dbReference>
<proteinExistence type="predicted"/>
<reference evidence="1 2" key="1">
    <citation type="submission" date="2015-07" db="EMBL/GenBank/DDBJ databases">
        <title>The genome of Melipona quadrifasciata.</title>
        <authorList>
            <person name="Pan H."/>
            <person name="Kapheim K."/>
        </authorList>
    </citation>
    <scope>NUCLEOTIDE SEQUENCE [LARGE SCALE GENOMIC DNA]</scope>
    <source>
        <strain evidence="1">0111107301</strain>
        <tissue evidence="1">Whole body</tissue>
    </source>
</reference>
<name>A0A0N0U6C2_9HYME</name>
<accession>A0A0N0U6C2</accession>
<evidence type="ECO:0000313" key="2">
    <source>
        <dbReference type="Proteomes" id="UP000053105"/>
    </source>
</evidence>